<sequence length="66" mass="8035">MGFWRPEVSLDRQAVWLLWTQDFGERPECVVQGNQLQYEYRNPVKFRKKKLKLENERTSTQRLAVH</sequence>
<reference evidence="1" key="1">
    <citation type="submission" date="2013-07" db="EMBL/GenBank/DDBJ databases">
        <title>The genome of an arbuscular mycorrhizal fungus provides insights into the evolution of the oldest plant symbiosis.</title>
        <authorList>
            <consortium name="DOE Joint Genome Institute"/>
            <person name="Tisserant E."/>
            <person name="Malbreil M."/>
            <person name="Kuo A."/>
            <person name="Kohler A."/>
            <person name="Symeonidi A."/>
            <person name="Balestrini R."/>
            <person name="Charron P."/>
            <person name="Duensing N."/>
            <person name="Frei-dit-Frey N."/>
            <person name="Gianinazzi-Pearson V."/>
            <person name="Gilbert B."/>
            <person name="Handa Y."/>
            <person name="Hijri M."/>
            <person name="Kaul R."/>
            <person name="Kawaguchi M."/>
            <person name="Krajinski F."/>
            <person name="Lammers P."/>
            <person name="Lapierre D."/>
            <person name="Masclaux F.G."/>
            <person name="Murat C."/>
            <person name="Morin E."/>
            <person name="Ndikumana S."/>
            <person name="Pagni M."/>
            <person name="Petitpierre D."/>
            <person name="Requena N."/>
            <person name="Rosikiewicz P."/>
            <person name="Riley R."/>
            <person name="Saito K."/>
            <person name="San Clemente H."/>
            <person name="Shapiro H."/>
            <person name="van Tuinen D."/>
            <person name="Becard G."/>
            <person name="Bonfante P."/>
            <person name="Paszkowski U."/>
            <person name="Shachar-Hill Y."/>
            <person name="Young J.P."/>
            <person name="Sanders I.R."/>
            <person name="Henrissat B."/>
            <person name="Rensing S.A."/>
            <person name="Grigoriev I.V."/>
            <person name="Corradi N."/>
            <person name="Roux C."/>
            <person name="Martin F."/>
        </authorList>
    </citation>
    <scope>NUCLEOTIDE SEQUENCE</scope>
    <source>
        <strain evidence="1">DAOM 197198</strain>
    </source>
</reference>
<gene>
    <name evidence="1" type="ORF">GLOINDRAFT_31380</name>
</gene>
<proteinExistence type="predicted"/>
<dbReference type="AlphaFoldDB" id="U9TZB5"/>
<dbReference type="EMBL" id="KI288890">
    <property type="protein sequence ID" value="ESA08721.1"/>
    <property type="molecule type" value="Genomic_DNA"/>
</dbReference>
<organism evidence="1">
    <name type="scientific">Rhizophagus irregularis (strain DAOM 181602 / DAOM 197198 / MUCL 43194)</name>
    <name type="common">Arbuscular mycorrhizal fungus</name>
    <name type="synonym">Glomus intraradices</name>
    <dbReference type="NCBI Taxonomy" id="747089"/>
    <lineage>
        <taxon>Eukaryota</taxon>
        <taxon>Fungi</taxon>
        <taxon>Fungi incertae sedis</taxon>
        <taxon>Mucoromycota</taxon>
        <taxon>Glomeromycotina</taxon>
        <taxon>Glomeromycetes</taxon>
        <taxon>Glomerales</taxon>
        <taxon>Glomeraceae</taxon>
        <taxon>Rhizophagus</taxon>
    </lineage>
</organism>
<name>U9TZB5_RHIID</name>
<accession>U9TZB5</accession>
<protein>
    <submittedName>
        <fullName evidence="1">Uncharacterized protein</fullName>
    </submittedName>
</protein>
<evidence type="ECO:0000313" key="1">
    <source>
        <dbReference type="EMBL" id="ESA08721.1"/>
    </source>
</evidence>
<dbReference type="HOGENOM" id="CLU_2832468_0_0_1"/>